<accession>A0A917PC18</accession>
<keyword evidence="10 11" id="KW-0472">Membrane</keyword>
<evidence type="ECO:0000256" key="4">
    <source>
        <dbReference type="ARBA" id="ARBA00022553"/>
    </source>
</evidence>
<dbReference type="SMART" id="SM00387">
    <property type="entry name" value="HATPase_c"/>
    <property type="match status" value="1"/>
</dbReference>
<evidence type="ECO:0000256" key="10">
    <source>
        <dbReference type="ARBA" id="ARBA00023136"/>
    </source>
</evidence>
<keyword evidence="6 11" id="KW-0812">Transmembrane</keyword>
<protein>
    <recommendedName>
        <fullName evidence="3">histidine kinase</fullName>
        <ecNumber evidence="3">2.7.13.3</ecNumber>
    </recommendedName>
</protein>
<evidence type="ECO:0000259" key="13">
    <source>
        <dbReference type="PROSITE" id="PS50885"/>
    </source>
</evidence>
<dbReference type="SMART" id="SM00304">
    <property type="entry name" value="HAMP"/>
    <property type="match status" value="1"/>
</dbReference>
<evidence type="ECO:0000256" key="8">
    <source>
        <dbReference type="ARBA" id="ARBA00022989"/>
    </source>
</evidence>
<dbReference type="SUPFAM" id="SSF158472">
    <property type="entry name" value="HAMP domain-like"/>
    <property type="match status" value="1"/>
</dbReference>
<keyword evidence="7" id="KW-0418">Kinase</keyword>
<evidence type="ECO:0000256" key="2">
    <source>
        <dbReference type="ARBA" id="ARBA00004370"/>
    </source>
</evidence>
<reference evidence="14" key="2">
    <citation type="submission" date="2020-09" db="EMBL/GenBank/DDBJ databases">
        <authorList>
            <person name="Sun Q."/>
            <person name="Ohkuma M."/>
        </authorList>
    </citation>
    <scope>NUCLEOTIDE SEQUENCE</scope>
    <source>
        <strain evidence="14">JCM 14371</strain>
    </source>
</reference>
<dbReference type="InterPro" id="IPR036097">
    <property type="entry name" value="HisK_dim/P_sf"/>
</dbReference>
<dbReference type="Gene3D" id="3.30.565.10">
    <property type="entry name" value="Histidine kinase-like ATPase, C-terminal domain"/>
    <property type="match status" value="1"/>
</dbReference>
<evidence type="ECO:0000256" key="5">
    <source>
        <dbReference type="ARBA" id="ARBA00022679"/>
    </source>
</evidence>
<dbReference type="InterPro" id="IPR004358">
    <property type="entry name" value="Sig_transdc_His_kin-like_C"/>
</dbReference>
<feature type="domain" description="Histidine kinase" evidence="12">
    <location>
        <begin position="239"/>
        <end position="459"/>
    </location>
</feature>
<evidence type="ECO:0000256" key="3">
    <source>
        <dbReference type="ARBA" id="ARBA00012438"/>
    </source>
</evidence>
<evidence type="ECO:0000259" key="12">
    <source>
        <dbReference type="PROSITE" id="PS50109"/>
    </source>
</evidence>
<dbReference type="Gene3D" id="6.10.340.10">
    <property type="match status" value="1"/>
</dbReference>
<evidence type="ECO:0000256" key="7">
    <source>
        <dbReference type="ARBA" id="ARBA00022777"/>
    </source>
</evidence>
<evidence type="ECO:0000313" key="14">
    <source>
        <dbReference type="EMBL" id="GGJ70447.1"/>
    </source>
</evidence>
<keyword evidence="4" id="KW-0597">Phosphoprotein</keyword>
<organism evidence="14 15">
    <name type="scientific">Deinococcus aquiradiocola</name>
    <dbReference type="NCBI Taxonomy" id="393059"/>
    <lineage>
        <taxon>Bacteria</taxon>
        <taxon>Thermotogati</taxon>
        <taxon>Deinococcota</taxon>
        <taxon>Deinococci</taxon>
        <taxon>Deinococcales</taxon>
        <taxon>Deinococcaceae</taxon>
        <taxon>Deinococcus</taxon>
    </lineage>
</organism>
<evidence type="ECO:0000256" key="11">
    <source>
        <dbReference type="SAM" id="Phobius"/>
    </source>
</evidence>
<keyword evidence="5" id="KW-0808">Transferase</keyword>
<dbReference type="CDD" id="cd00075">
    <property type="entry name" value="HATPase"/>
    <property type="match status" value="1"/>
</dbReference>
<dbReference type="Proteomes" id="UP000635726">
    <property type="component" value="Unassembled WGS sequence"/>
</dbReference>
<dbReference type="PROSITE" id="PS50109">
    <property type="entry name" value="HIS_KIN"/>
    <property type="match status" value="1"/>
</dbReference>
<dbReference type="AlphaFoldDB" id="A0A917PC18"/>
<evidence type="ECO:0000256" key="6">
    <source>
        <dbReference type="ARBA" id="ARBA00022692"/>
    </source>
</evidence>
<dbReference type="PANTHER" id="PTHR45436:SF5">
    <property type="entry name" value="SENSOR HISTIDINE KINASE TRCS"/>
    <property type="match status" value="1"/>
</dbReference>
<dbReference type="InterPro" id="IPR003660">
    <property type="entry name" value="HAMP_dom"/>
</dbReference>
<dbReference type="CDD" id="cd00082">
    <property type="entry name" value="HisKA"/>
    <property type="match status" value="1"/>
</dbReference>
<dbReference type="SUPFAM" id="SSF47384">
    <property type="entry name" value="Homodimeric domain of signal transducing histidine kinase"/>
    <property type="match status" value="1"/>
</dbReference>
<dbReference type="SMART" id="SM00388">
    <property type="entry name" value="HisKA"/>
    <property type="match status" value="1"/>
</dbReference>
<dbReference type="SUPFAM" id="SSF55874">
    <property type="entry name" value="ATPase domain of HSP90 chaperone/DNA topoisomerase II/histidine kinase"/>
    <property type="match status" value="1"/>
</dbReference>
<dbReference type="PRINTS" id="PR00344">
    <property type="entry name" value="BCTRLSENSOR"/>
</dbReference>
<dbReference type="RefSeq" id="WP_188961515.1">
    <property type="nucleotide sequence ID" value="NZ_BMOE01000003.1"/>
</dbReference>
<feature type="transmembrane region" description="Helical" evidence="11">
    <location>
        <begin position="150"/>
        <end position="170"/>
    </location>
</feature>
<reference evidence="14" key="1">
    <citation type="journal article" date="2014" name="Int. J. Syst. Evol. Microbiol.">
        <title>Complete genome sequence of Corynebacterium casei LMG S-19264T (=DSM 44701T), isolated from a smear-ripened cheese.</title>
        <authorList>
            <consortium name="US DOE Joint Genome Institute (JGI-PGF)"/>
            <person name="Walter F."/>
            <person name="Albersmeier A."/>
            <person name="Kalinowski J."/>
            <person name="Ruckert C."/>
        </authorList>
    </citation>
    <scope>NUCLEOTIDE SEQUENCE</scope>
    <source>
        <strain evidence="14">JCM 14371</strain>
    </source>
</reference>
<dbReference type="EC" id="2.7.13.3" evidence="3"/>
<dbReference type="FunFam" id="1.10.287.130:FF:000001">
    <property type="entry name" value="Two-component sensor histidine kinase"/>
    <property type="match status" value="1"/>
</dbReference>
<comment type="subcellular location">
    <subcellularLocation>
        <location evidence="2">Membrane</location>
    </subcellularLocation>
</comment>
<dbReference type="Pfam" id="PF00512">
    <property type="entry name" value="HisKA"/>
    <property type="match status" value="1"/>
</dbReference>
<dbReference type="InterPro" id="IPR036890">
    <property type="entry name" value="HATPase_C_sf"/>
</dbReference>
<dbReference type="CDD" id="cd06225">
    <property type="entry name" value="HAMP"/>
    <property type="match status" value="1"/>
</dbReference>
<comment type="caution">
    <text evidence="14">The sequence shown here is derived from an EMBL/GenBank/DDBJ whole genome shotgun (WGS) entry which is preliminary data.</text>
</comment>
<keyword evidence="9" id="KW-0902">Two-component regulatory system</keyword>
<gene>
    <name evidence="14" type="ORF">GCM10008939_13560</name>
</gene>
<dbReference type="InterPro" id="IPR003594">
    <property type="entry name" value="HATPase_dom"/>
</dbReference>
<proteinExistence type="predicted"/>
<evidence type="ECO:0000313" key="15">
    <source>
        <dbReference type="Proteomes" id="UP000635726"/>
    </source>
</evidence>
<name>A0A917PC18_9DEIO</name>
<dbReference type="GO" id="GO:0000155">
    <property type="term" value="F:phosphorelay sensor kinase activity"/>
    <property type="evidence" value="ECO:0007669"/>
    <property type="project" value="InterPro"/>
</dbReference>
<dbReference type="Gene3D" id="1.10.287.130">
    <property type="match status" value="1"/>
</dbReference>
<sequence length="459" mass="48166">MRLSLSGRLTLLVLGLLLAALVLIGVTLGARVQAFVATQSERAVYGQLALVVQAGEAGSGVGREYALYQALVGAAQTAHSWGVLATRDRTYLSDSGAHDVPPRRVLTQVRQAGRGQWGAVRLLADGQGNVLGLAVNPADGERLTRGVVQAYAVIAALALVLAGTAVLLLLRLGLRPLRNMAGQAARLGVGDLSERMPVFAPDDELAVLARSLNRMLGRLQEAFRQLSEEEARTRAFAADASHELRTPLAAISGSLEVLARAQDDPGASELRSRLVVNLRRESRRAGRLVDDLLTLTRLDAGETLRRELLDLPGVLGGVLEVMADLAPQVRFALDLPGTEALTARADVGRVEGALLNLLRNAAAYTPGAGPDAGPDALPVVTLRATRVGAWVRLSVLNPAALPEAFVPRMFDRFSRGPDAAPGGSGLGLAIVRAVATAHGGETFAVQQGGQLEVGFTLPA</sequence>
<evidence type="ECO:0000256" key="9">
    <source>
        <dbReference type="ARBA" id="ARBA00023012"/>
    </source>
</evidence>
<keyword evidence="8 11" id="KW-1133">Transmembrane helix</keyword>
<dbReference type="GO" id="GO:0005886">
    <property type="term" value="C:plasma membrane"/>
    <property type="evidence" value="ECO:0007669"/>
    <property type="project" value="TreeGrafter"/>
</dbReference>
<dbReference type="InterPro" id="IPR050428">
    <property type="entry name" value="TCS_sensor_his_kinase"/>
</dbReference>
<feature type="domain" description="HAMP" evidence="13">
    <location>
        <begin position="171"/>
        <end position="224"/>
    </location>
</feature>
<dbReference type="InterPro" id="IPR005467">
    <property type="entry name" value="His_kinase_dom"/>
</dbReference>
<evidence type="ECO:0000256" key="1">
    <source>
        <dbReference type="ARBA" id="ARBA00000085"/>
    </source>
</evidence>
<keyword evidence="15" id="KW-1185">Reference proteome</keyword>
<comment type="catalytic activity">
    <reaction evidence="1">
        <text>ATP + protein L-histidine = ADP + protein N-phospho-L-histidine.</text>
        <dbReference type="EC" id="2.7.13.3"/>
    </reaction>
</comment>
<dbReference type="EMBL" id="BMOE01000003">
    <property type="protein sequence ID" value="GGJ70447.1"/>
    <property type="molecule type" value="Genomic_DNA"/>
</dbReference>
<dbReference type="Pfam" id="PF02518">
    <property type="entry name" value="HATPase_c"/>
    <property type="match status" value="1"/>
</dbReference>
<dbReference type="PROSITE" id="PS50885">
    <property type="entry name" value="HAMP"/>
    <property type="match status" value="1"/>
</dbReference>
<dbReference type="PANTHER" id="PTHR45436">
    <property type="entry name" value="SENSOR HISTIDINE KINASE YKOH"/>
    <property type="match status" value="1"/>
</dbReference>
<dbReference type="InterPro" id="IPR003661">
    <property type="entry name" value="HisK_dim/P_dom"/>
</dbReference>
<dbReference type="Pfam" id="PF00672">
    <property type="entry name" value="HAMP"/>
    <property type="match status" value="1"/>
</dbReference>